<keyword evidence="2" id="KW-1185">Reference proteome</keyword>
<gene>
    <name evidence="1" type="ORF">ABC228_06610</name>
</gene>
<proteinExistence type="predicted"/>
<protein>
    <submittedName>
        <fullName evidence="1">Uncharacterized protein</fullName>
    </submittedName>
</protein>
<name>A0ABU9XEY9_9BACI</name>
<organism evidence="1 2">
    <name type="scientific">Ornithinibacillus xuwenensis</name>
    <dbReference type="NCBI Taxonomy" id="3144668"/>
    <lineage>
        <taxon>Bacteria</taxon>
        <taxon>Bacillati</taxon>
        <taxon>Bacillota</taxon>
        <taxon>Bacilli</taxon>
        <taxon>Bacillales</taxon>
        <taxon>Bacillaceae</taxon>
        <taxon>Ornithinibacillus</taxon>
    </lineage>
</organism>
<evidence type="ECO:0000313" key="1">
    <source>
        <dbReference type="EMBL" id="MEN2766850.1"/>
    </source>
</evidence>
<dbReference type="EMBL" id="JBDIML010000002">
    <property type="protein sequence ID" value="MEN2766850.1"/>
    <property type="molecule type" value="Genomic_DNA"/>
</dbReference>
<evidence type="ECO:0000313" key="2">
    <source>
        <dbReference type="Proteomes" id="UP001444625"/>
    </source>
</evidence>
<dbReference type="Proteomes" id="UP001444625">
    <property type="component" value="Unassembled WGS sequence"/>
</dbReference>
<dbReference type="RefSeq" id="WP_345824319.1">
    <property type="nucleotide sequence ID" value="NZ_JBDIML010000002.1"/>
</dbReference>
<accession>A0ABU9XEY9</accession>
<comment type="caution">
    <text evidence="1">The sequence shown here is derived from an EMBL/GenBank/DDBJ whole genome shotgun (WGS) entry which is preliminary data.</text>
</comment>
<reference evidence="1 2" key="1">
    <citation type="submission" date="2024-05" db="EMBL/GenBank/DDBJ databases">
        <authorList>
            <person name="Haq I."/>
            <person name="Ullah Z."/>
            <person name="Ahmad R."/>
            <person name="Li M."/>
            <person name="Tong Y."/>
        </authorList>
    </citation>
    <scope>NUCLEOTIDE SEQUENCE [LARGE SCALE GENOMIC DNA]</scope>
    <source>
        <strain evidence="1 2">16A2E</strain>
    </source>
</reference>
<sequence>MPEGGRYEKIPRPESIEYFINAISGHSKVQEVNQIDTQLFEVIKKNGKRLLVHLTNYYIVTAAEVIEILSQSPDIDAIVTISQWNQWSESGREQAISQGVGLFIMRQFMGALNFDGQRFYQFLTADQREKYKY</sequence>